<feature type="compositionally biased region" description="Basic and acidic residues" evidence="5">
    <location>
        <begin position="951"/>
        <end position="965"/>
    </location>
</feature>
<dbReference type="EMBL" id="KE560927">
    <property type="protein sequence ID" value="EPZ34676.1"/>
    <property type="molecule type" value="Genomic_DNA"/>
</dbReference>
<dbReference type="OrthoDB" id="10251741at2759"/>
<feature type="compositionally biased region" description="Polar residues" evidence="5">
    <location>
        <begin position="966"/>
        <end position="978"/>
    </location>
</feature>
<evidence type="ECO:0000259" key="6">
    <source>
        <dbReference type="Pfam" id="PF23414"/>
    </source>
</evidence>
<dbReference type="Gene3D" id="2.130.10.10">
    <property type="entry name" value="YVTN repeat-like/Quinoprotein amine dehydrogenase"/>
    <property type="match status" value="2"/>
</dbReference>
<dbReference type="InterPro" id="IPR001680">
    <property type="entry name" value="WD40_rpt"/>
</dbReference>
<evidence type="ECO:0000313" key="8">
    <source>
        <dbReference type="Proteomes" id="UP000030755"/>
    </source>
</evidence>
<accession>A0A075B153</accession>
<evidence type="ECO:0000256" key="2">
    <source>
        <dbReference type="ARBA" id="ARBA00022737"/>
    </source>
</evidence>
<feature type="coiled-coil region" evidence="4">
    <location>
        <begin position="775"/>
        <end position="816"/>
    </location>
</feature>
<reference evidence="7 8" key="1">
    <citation type="journal article" date="2013" name="Curr. Biol.">
        <title>Shared signatures of parasitism and phylogenomics unite Cryptomycota and microsporidia.</title>
        <authorList>
            <person name="James T.Y."/>
            <person name="Pelin A."/>
            <person name="Bonen L."/>
            <person name="Ahrendt S."/>
            <person name="Sain D."/>
            <person name="Corradi N."/>
            <person name="Stajich J.E."/>
        </authorList>
    </citation>
    <scope>NUCLEOTIDE SEQUENCE [LARGE SCALE GENOMIC DNA]</scope>
    <source>
        <strain evidence="7 8">CSF55</strain>
    </source>
</reference>
<organism evidence="7 8">
    <name type="scientific">Rozella allomycis (strain CSF55)</name>
    <dbReference type="NCBI Taxonomy" id="988480"/>
    <lineage>
        <taxon>Eukaryota</taxon>
        <taxon>Fungi</taxon>
        <taxon>Fungi incertae sedis</taxon>
        <taxon>Cryptomycota</taxon>
        <taxon>Cryptomycota incertae sedis</taxon>
        <taxon>Rozella</taxon>
    </lineage>
</organism>
<feature type="repeat" description="WD" evidence="3">
    <location>
        <begin position="366"/>
        <end position="407"/>
    </location>
</feature>
<evidence type="ECO:0000256" key="3">
    <source>
        <dbReference type="PROSITE-ProRule" id="PRU00221"/>
    </source>
</evidence>
<dbReference type="HOGENOM" id="CLU_003598_0_0_1"/>
<evidence type="ECO:0000256" key="5">
    <source>
        <dbReference type="SAM" id="MobiDB-lite"/>
    </source>
</evidence>
<protein>
    <recommendedName>
        <fullName evidence="6">EML-like second beta-propeller domain-containing protein</fullName>
    </recommendedName>
</protein>
<proteinExistence type="predicted"/>
<evidence type="ECO:0000256" key="4">
    <source>
        <dbReference type="SAM" id="Coils"/>
    </source>
</evidence>
<dbReference type="STRING" id="988480.A0A075B153"/>
<evidence type="ECO:0000256" key="1">
    <source>
        <dbReference type="ARBA" id="ARBA00022574"/>
    </source>
</evidence>
<keyword evidence="1 3" id="KW-0853">WD repeat</keyword>
<dbReference type="InterPro" id="IPR055442">
    <property type="entry name" value="Beta-prop_EML-like_2nd"/>
</dbReference>
<dbReference type="InterPro" id="IPR015943">
    <property type="entry name" value="WD40/YVTN_repeat-like_dom_sf"/>
</dbReference>
<dbReference type="PROSITE" id="PS50082">
    <property type="entry name" value="WD_REPEATS_2"/>
    <property type="match status" value="2"/>
</dbReference>
<dbReference type="InterPro" id="IPR036322">
    <property type="entry name" value="WD40_repeat_dom_sf"/>
</dbReference>
<dbReference type="Pfam" id="PF23414">
    <property type="entry name" value="Beta-prop_EML_2"/>
    <property type="match status" value="1"/>
</dbReference>
<feature type="coiled-coil region" evidence="4">
    <location>
        <begin position="552"/>
        <end position="724"/>
    </location>
</feature>
<feature type="repeat" description="WD" evidence="3">
    <location>
        <begin position="243"/>
        <end position="284"/>
    </location>
</feature>
<dbReference type="SMART" id="SM00320">
    <property type="entry name" value="WD40"/>
    <property type="match status" value="7"/>
</dbReference>
<keyword evidence="4" id="KW-0175">Coiled coil</keyword>
<keyword evidence="8" id="KW-1185">Reference proteome</keyword>
<dbReference type="PANTHER" id="PTHR32215">
    <property type="entry name" value="CILIA- AND FLAGELLA-ASSOCIATED PROTEIN 57"/>
    <property type="match status" value="1"/>
</dbReference>
<feature type="domain" description="EML-like second beta-propeller" evidence="6">
    <location>
        <begin position="251"/>
        <end position="515"/>
    </location>
</feature>
<evidence type="ECO:0000313" key="7">
    <source>
        <dbReference type="EMBL" id="EPZ34676.1"/>
    </source>
</evidence>
<dbReference type="PROSITE" id="PS50294">
    <property type="entry name" value="WD_REPEATS_REGION"/>
    <property type="match status" value="1"/>
</dbReference>
<name>A0A075B153_ROZAC</name>
<feature type="coiled-coil region" evidence="4">
    <location>
        <begin position="859"/>
        <end position="900"/>
    </location>
</feature>
<dbReference type="SUPFAM" id="SSF50978">
    <property type="entry name" value="WD40 repeat-like"/>
    <property type="match status" value="2"/>
</dbReference>
<keyword evidence="2" id="KW-0677">Repeat</keyword>
<dbReference type="Proteomes" id="UP000030755">
    <property type="component" value="Unassembled WGS sequence"/>
</dbReference>
<sequence>MATMRKRRVLTVPDFSKAFTNIVFSHDNKCLLASSGEPDWSLFYWSWEKGKLLGQQKLSMPASATIEHISFHPQDTTHICVTGNCMFKMFRHTEGGFKSTNLHKFDTKCYTSHMWVSNETVLLGTRDGRFYLSEGGELREDFIVNHEKPDEFPLTILQPFENGFMTGNTNGCISIYERVEDKMVYRKARDVMTNDQQIGINSVALSPGHDIISVSLENNQLFGFSLVNTEISKDQSSMPLFSYPFHQGSIVGLDTCIKKPLLVTCGADQSVRLWNYEENTCDLVKYFNEDIYSVALHPSGFYVLLGFSDKLKMMSIMSDELRVMKEFPVRACKEVRFCSGGQYFAAANGNTIHVYSTWTYENVNILKGHIGKVKALCWCMNDQVLISGGQDGAVYEWNVVSGKRQNENVLKSCSYYSLARDSNLNCTYAVGSDCVMRVIEGTQIVKEYEMAGIVTQLVLSDLGNVMVGGTSEGSIRMYKYPMEGKMEYQEHFVHSSGINKIRISFDNEYLFTVSEDGTLYVCKLSDREGRGKKKYLGEMIHSSQILITRGDIEEKSGMINDLKNRVEELKMENEYQMRLKELTFKEKMRDTTEKYQREIDALQLNLNVLKTEKEQKEINHRERIVEIEERFSNELKQIETQNNEKLLVEYEKYARLEERMNESQNTLENEIRRINVEKQEEIKEISETFSQRIQKKDNEIEQLHEEMKKQIKEFEIVIKETEEDADTEIVNMQLNFENRIKEQEQVVMKIKGENSLLKKKHNGLLKEISDNKSEMMKMNENEKRLHGVIKQLEKDIQNIKKELKERDDSIVDKEKRIYDLKRKNQELEKFKFVLDNKILEMKKQIEPREQGIIQLGKQISEMDNEIQIYYSENSAIERELNDLKNKIKTNEKELKTVKLEKKQFKIFSQRLTNSLHYIVNSFHDPKELKREIVSLYQKYCKEKDQEEIIKESRESREYVKDDSNARDSPTSSTSNATEELNRQRIHMEKTIRDLRKRIENSDQEKRLSNIKLMMENSLLLKELSLMRREKSKRKLTEKLPPIIQ</sequence>
<dbReference type="InterPro" id="IPR052993">
    <property type="entry name" value="CFA-57"/>
</dbReference>
<feature type="region of interest" description="Disordered" evidence="5">
    <location>
        <begin position="951"/>
        <end position="982"/>
    </location>
</feature>
<dbReference type="PANTHER" id="PTHR32215:SF0">
    <property type="entry name" value="CILIA- AND FLAGELLA-ASSOCIATED PROTEIN 57"/>
    <property type="match status" value="1"/>
</dbReference>
<dbReference type="AlphaFoldDB" id="A0A075B153"/>
<gene>
    <name evidence="7" type="ORF">O9G_004844</name>
</gene>